<dbReference type="Gene3D" id="3.80.10.10">
    <property type="entry name" value="Ribonuclease Inhibitor"/>
    <property type="match status" value="1"/>
</dbReference>
<dbReference type="Pfam" id="PF13855">
    <property type="entry name" value="LRR_8"/>
    <property type="match status" value="1"/>
</dbReference>
<keyword evidence="4" id="KW-0433">Leucine-rich repeat</keyword>
<dbReference type="AlphaFoldDB" id="A0A5K4F941"/>
<comment type="subcellular location">
    <subcellularLocation>
        <location evidence="1">Cytoplasm</location>
    </subcellularLocation>
</comment>
<dbReference type="SUPFAM" id="SSF52058">
    <property type="entry name" value="L domain-like"/>
    <property type="match status" value="1"/>
</dbReference>
<name>A0A5K4F941_SCHMA</name>
<sequence length="190" mass="21439">MTELADKKSDDESFGIFQPLDYSFLNIKNLSDLPVCSPRIIPSINSVIKKDINGKWISQTLKINNNQIEDISTLPIVVYELLGDTSNLTWLDLSCNNIPSIPNSFSSLKHLKIIYMHGNKIATFQEVIKLRQLPKLTKLTLHGNPIEKEKGYFHTVLSILPNLVTLDFTGISRADKQTAALIRRPGQNKH</sequence>
<dbReference type="InParanoid" id="A0A5K4F941"/>
<dbReference type="PROSITE" id="PS51450">
    <property type="entry name" value="LRR"/>
    <property type="match status" value="1"/>
</dbReference>
<evidence type="ECO:0000256" key="5">
    <source>
        <dbReference type="ARBA" id="ARBA00022737"/>
    </source>
</evidence>
<protein>
    <recommendedName>
        <fullName evidence="2">Leucine-rich repeat-containing protein 51</fullName>
    </recommendedName>
</protein>
<dbReference type="GO" id="GO:0005737">
    <property type="term" value="C:cytoplasm"/>
    <property type="evidence" value="ECO:0007669"/>
    <property type="project" value="UniProtKB-SubCell"/>
</dbReference>
<dbReference type="ExpressionAtlas" id="A0A5K4F941">
    <property type="expression patterns" value="baseline"/>
</dbReference>
<evidence type="ECO:0000256" key="4">
    <source>
        <dbReference type="ARBA" id="ARBA00022614"/>
    </source>
</evidence>
<keyword evidence="5" id="KW-0677">Repeat</keyword>
<accession>A0A5K4F941</accession>
<keyword evidence="3" id="KW-0963">Cytoplasm</keyword>
<reference evidence="7" key="2">
    <citation type="submission" date="2019-11" db="UniProtKB">
        <authorList>
            <consortium name="WormBaseParasite"/>
        </authorList>
    </citation>
    <scope>IDENTIFICATION</scope>
    <source>
        <strain evidence="7">Puerto Rican</strain>
    </source>
</reference>
<evidence type="ECO:0000256" key="1">
    <source>
        <dbReference type="ARBA" id="ARBA00004496"/>
    </source>
</evidence>
<dbReference type="InterPro" id="IPR032675">
    <property type="entry name" value="LRR_dom_sf"/>
</dbReference>
<dbReference type="STRING" id="6183.A0A5K4F941"/>
<dbReference type="PANTHER" id="PTHR46545:SF1">
    <property type="entry name" value="LEUCINE-RICH REPEAT-CONTAINING PROTEIN 51"/>
    <property type="match status" value="1"/>
</dbReference>
<dbReference type="WBParaSite" id="Smp_327970.1">
    <property type="protein sequence ID" value="Smp_327970.1"/>
    <property type="gene ID" value="Smp_327970"/>
</dbReference>
<dbReference type="InterPro" id="IPR001611">
    <property type="entry name" value="Leu-rich_rpt"/>
</dbReference>
<proteinExistence type="predicted"/>
<evidence type="ECO:0000256" key="2">
    <source>
        <dbReference type="ARBA" id="ARBA00014223"/>
    </source>
</evidence>
<dbReference type="Proteomes" id="UP000008854">
    <property type="component" value="Unassembled WGS sequence"/>
</dbReference>
<evidence type="ECO:0000313" key="7">
    <source>
        <dbReference type="WBParaSite" id="Smp_327970.1"/>
    </source>
</evidence>
<organism evidence="6 7">
    <name type="scientific">Schistosoma mansoni</name>
    <name type="common">Blood fluke</name>
    <dbReference type="NCBI Taxonomy" id="6183"/>
    <lineage>
        <taxon>Eukaryota</taxon>
        <taxon>Metazoa</taxon>
        <taxon>Spiralia</taxon>
        <taxon>Lophotrochozoa</taxon>
        <taxon>Platyhelminthes</taxon>
        <taxon>Trematoda</taxon>
        <taxon>Digenea</taxon>
        <taxon>Strigeidida</taxon>
        <taxon>Schistosomatoidea</taxon>
        <taxon>Schistosomatidae</taxon>
        <taxon>Schistosoma</taxon>
    </lineage>
</organism>
<evidence type="ECO:0000313" key="6">
    <source>
        <dbReference type="Proteomes" id="UP000008854"/>
    </source>
</evidence>
<dbReference type="PANTHER" id="PTHR46545">
    <property type="entry name" value="LEUCINE-RICH REPEAT-CONTAINING PROTEIN 51"/>
    <property type="match status" value="1"/>
</dbReference>
<reference evidence="6" key="1">
    <citation type="journal article" date="2012" name="PLoS Negl. Trop. Dis.">
        <title>A systematically improved high quality genome and transcriptome of the human blood fluke Schistosoma mansoni.</title>
        <authorList>
            <person name="Protasio A.V."/>
            <person name="Tsai I.J."/>
            <person name="Babbage A."/>
            <person name="Nichol S."/>
            <person name="Hunt M."/>
            <person name="Aslett M.A."/>
            <person name="De Silva N."/>
            <person name="Velarde G.S."/>
            <person name="Anderson T.J."/>
            <person name="Clark R.C."/>
            <person name="Davidson C."/>
            <person name="Dillon G.P."/>
            <person name="Holroyd N.E."/>
            <person name="LoVerde P.T."/>
            <person name="Lloyd C."/>
            <person name="McQuillan J."/>
            <person name="Oliveira G."/>
            <person name="Otto T.D."/>
            <person name="Parker-Manuel S.J."/>
            <person name="Quail M.A."/>
            <person name="Wilson R.A."/>
            <person name="Zerlotini A."/>
            <person name="Dunne D.W."/>
            <person name="Berriman M."/>
        </authorList>
    </citation>
    <scope>NUCLEOTIDE SEQUENCE [LARGE SCALE GENOMIC DNA]</scope>
    <source>
        <strain evidence="6">Puerto Rican</strain>
    </source>
</reference>
<keyword evidence="6" id="KW-1185">Reference proteome</keyword>
<evidence type="ECO:0000256" key="3">
    <source>
        <dbReference type="ARBA" id="ARBA00022490"/>
    </source>
</evidence>